<dbReference type="InterPro" id="IPR015422">
    <property type="entry name" value="PyrdxlP-dep_Trfase_small"/>
</dbReference>
<keyword evidence="3" id="KW-0210">Decarboxylase</keyword>
<keyword evidence="5" id="KW-0456">Lyase</keyword>
<keyword evidence="8" id="KW-1185">Reference proteome</keyword>
<comment type="caution">
    <text evidence="7">The sequence shown here is derived from an EMBL/GenBank/DDBJ whole genome shotgun (WGS) entry which is preliminary data.</text>
</comment>
<evidence type="ECO:0000313" key="7">
    <source>
        <dbReference type="EMBL" id="GAA3895973.1"/>
    </source>
</evidence>
<dbReference type="Gene3D" id="3.90.1150.10">
    <property type="entry name" value="Aspartate Aminotransferase, domain 1"/>
    <property type="match status" value="1"/>
</dbReference>
<dbReference type="Pfam" id="PF01276">
    <property type="entry name" value="OKR_DC_1"/>
    <property type="match status" value="1"/>
</dbReference>
<sequence length="720" mass="81700">MNIIAIMSPMGVYYKDEPIRELHQALAAMGFQLVYPKSSSDLLKLIEHNARICGVVFDWDEYSLELCSEINELNEYLPLYAFINTHSTFDVSLHEMRMVLYFFEYDLHAAGDIAQRIRQYTDEYVDTITPPLTKALFNYVKEGKYTFCTPGHMAGTAFQKSPVGSLFYDFFGANTMKADVSISVTELGSLLDHTGPHLEAEEYIARTFNAEQSYMVTNGTSTANKIVGMYSAPAGSTVLIDRNCHKSLCHLMMMTDIVPIYLRPLRNAYGILGGIPQREFTRDSIAKRVAETAGASWPVHAVITNSTYDGLLYNTDYIKRTLDVPSIHFDSAWVPYTNFHPMYEGKSGMSGERIPGKVIYETQSTHKLLAAFSQASMIHIKGEYDEDTFNEAYMMHTTTSPHYGIVASMETAAAMLRGNPGRRMIYRSLERALHFRHEIQRLREESDSWFFDIWQPDEIGEAQCWPLNPDDNWHGFGQTDRDHMYLDPIKVTILTPGMSEAGGLADDGIPAALVAKYLDERGIVVEKTGPYNLLFLFSIGIDKTKSMSLLRGLTDFKRSYDLNLRVRNMLPDLYAEDPDFYRTMRIQDLAAGIHNLIRQHDLPRLMQRAFDVLPEMKMTPHQMFQQQVRGNVETCEIGQLIGKVAANMILPYPPGVPLVMPGEMITEESRAVLDFLLMLCSIGEHYPGFETDIHGTRLTEDGRYLVKVLKAPQPEVEPQR</sequence>
<dbReference type="Gene3D" id="3.90.100.10">
    <property type="entry name" value="Orn/Lys/Arg decarboxylase, C-terminal domain"/>
    <property type="match status" value="1"/>
</dbReference>
<evidence type="ECO:0000256" key="3">
    <source>
        <dbReference type="ARBA" id="ARBA00022793"/>
    </source>
</evidence>
<evidence type="ECO:0000259" key="6">
    <source>
        <dbReference type="PROSITE" id="PS00703"/>
    </source>
</evidence>
<dbReference type="Proteomes" id="UP001499994">
    <property type="component" value="Unassembled WGS sequence"/>
</dbReference>
<dbReference type="Pfam" id="PF03709">
    <property type="entry name" value="OKR_DC_1_N"/>
    <property type="match status" value="1"/>
</dbReference>
<dbReference type="Gene3D" id="3.40.640.10">
    <property type="entry name" value="Type I PLP-dependent aspartate aminotransferase-like (Major domain)"/>
    <property type="match status" value="1"/>
</dbReference>
<dbReference type="EMBL" id="BAABDG010000003">
    <property type="protein sequence ID" value="GAA3895973.1"/>
    <property type="molecule type" value="Genomic_DNA"/>
</dbReference>
<gene>
    <name evidence="7" type="ORF">GCM10022405_21540</name>
</gene>
<feature type="domain" description="Orn/Lys/Arg decarboxylases family 1 pyridoxal-P attachment site" evidence="6">
    <location>
        <begin position="362"/>
        <end position="376"/>
    </location>
</feature>
<accession>A0ABP7LAP6</accession>
<evidence type="ECO:0000313" key="8">
    <source>
        <dbReference type="Proteomes" id="UP001499994"/>
    </source>
</evidence>
<organism evidence="7 8">
    <name type="scientific">Gibbsiella dentisursi</name>
    <dbReference type="NCBI Taxonomy" id="796890"/>
    <lineage>
        <taxon>Bacteria</taxon>
        <taxon>Pseudomonadati</taxon>
        <taxon>Pseudomonadota</taxon>
        <taxon>Gammaproteobacteria</taxon>
        <taxon>Enterobacterales</taxon>
        <taxon>Yersiniaceae</taxon>
        <taxon>Gibbsiella</taxon>
    </lineage>
</organism>
<name>A0ABP7LAP6_9GAMM</name>
<dbReference type="InterPro" id="IPR015424">
    <property type="entry name" value="PyrdxlP-dep_Trfase"/>
</dbReference>
<dbReference type="InterPro" id="IPR015421">
    <property type="entry name" value="PyrdxlP-dep_Trfase_major"/>
</dbReference>
<evidence type="ECO:0000256" key="4">
    <source>
        <dbReference type="ARBA" id="ARBA00022898"/>
    </source>
</evidence>
<evidence type="ECO:0000256" key="1">
    <source>
        <dbReference type="ARBA" id="ARBA00001933"/>
    </source>
</evidence>
<protein>
    <submittedName>
        <fullName evidence="7">Lysine decarboxylase LdcC</fullName>
    </submittedName>
</protein>
<dbReference type="Gene3D" id="3.40.50.2300">
    <property type="match status" value="1"/>
</dbReference>
<dbReference type="NCBIfam" id="NF011929">
    <property type="entry name" value="PRK15400.1"/>
    <property type="match status" value="1"/>
</dbReference>
<keyword evidence="4" id="KW-0663">Pyridoxal phosphate</keyword>
<dbReference type="InterPro" id="IPR005308">
    <property type="entry name" value="OKR_de-COase_N"/>
</dbReference>
<dbReference type="NCBIfam" id="NF011928">
    <property type="entry name" value="PRK15399.1"/>
    <property type="match status" value="1"/>
</dbReference>
<evidence type="ECO:0000256" key="2">
    <source>
        <dbReference type="ARBA" id="ARBA00010671"/>
    </source>
</evidence>
<dbReference type="InterPro" id="IPR036633">
    <property type="entry name" value="Prn/Lys/Arg_de-COase_C_sf"/>
</dbReference>
<dbReference type="PANTHER" id="PTHR45229:SF3">
    <property type="entry name" value="BIODEGRADATIVE ARGININE DECARBOXYLASE"/>
    <property type="match status" value="1"/>
</dbReference>
<dbReference type="SUPFAM" id="SSF55904">
    <property type="entry name" value="Ornithine decarboxylase C-terminal domain"/>
    <property type="match status" value="1"/>
</dbReference>
<dbReference type="InterPro" id="IPR011193">
    <property type="entry name" value="Orn/lys/arg_de-COase"/>
</dbReference>
<dbReference type="RefSeq" id="WP_279026772.1">
    <property type="nucleotide sequence ID" value="NZ_BAABDG010000003.1"/>
</dbReference>
<dbReference type="PIRSF" id="PIRSF009393">
    <property type="entry name" value="Orn_decarb"/>
    <property type="match status" value="1"/>
</dbReference>
<dbReference type="InterPro" id="IPR000310">
    <property type="entry name" value="Orn/Lys/Arg_deCO2ase_major_dom"/>
</dbReference>
<evidence type="ECO:0000256" key="5">
    <source>
        <dbReference type="ARBA" id="ARBA00023239"/>
    </source>
</evidence>
<reference evidence="8" key="1">
    <citation type="journal article" date="2019" name="Int. J. Syst. Evol. Microbiol.">
        <title>The Global Catalogue of Microorganisms (GCM) 10K type strain sequencing project: providing services to taxonomists for standard genome sequencing and annotation.</title>
        <authorList>
            <consortium name="The Broad Institute Genomics Platform"/>
            <consortium name="The Broad Institute Genome Sequencing Center for Infectious Disease"/>
            <person name="Wu L."/>
            <person name="Ma J."/>
        </authorList>
    </citation>
    <scope>NUCLEOTIDE SEQUENCE [LARGE SCALE GENOMIC DNA]</scope>
    <source>
        <strain evidence="8">JCM 17201</strain>
    </source>
</reference>
<proteinExistence type="inferred from homology"/>
<comment type="similarity">
    <text evidence="2">Belongs to the Orn/Lys/Arg decarboxylase class-I family.</text>
</comment>
<dbReference type="Pfam" id="PF03711">
    <property type="entry name" value="OKR_DC_1_C"/>
    <property type="match status" value="1"/>
</dbReference>
<dbReference type="PROSITE" id="PS00703">
    <property type="entry name" value="OKR_DC_1"/>
    <property type="match status" value="1"/>
</dbReference>
<comment type="cofactor">
    <cofactor evidence="1">
        <name>pyridoxal 5'-phosphate</name>
        <dbReference type="ChEBI" id="CHEBI:597326"/>
    </cofactor>
</comment>
<dbReference type="SUPFAM" id="SSF53383">
    <property type="entry name" value="PLP-dependent transferases"/>
    <property type="match status" value="1"/>
</dbReference>
<dbReference type="InterPro" id="IPR008286">
    <property type="entry name" value="Prn/Lys/Arg_de-COase_C"/>
</dbReference>
<dbReference type="CDD" id="cd00615">
    <property type="entry name" value="Orn_deC_like"/>
    <property type="match status" value="1"/>
</dbReference>
<dbReference type="PANTHER" id="PTHR45229">
    <property type="entry name" value="CONSTITUTIVE ORNITHINE DECARBOXYLASE"/>
    <property type="match status" value="1"/>
</dbReference>